<feature type="compositionally biased region" description="Basic and acidic residues" evidence="1">
    <location>
        <begin position="135"/>
        <end position="144"/>
    </location>
</feature>
<keyword evidence="2" id="KW-1133">Transmembrane helix</keyword>
<dbReference type="Proteomes" id="UP000046395">
    <property type="component" value="Unassembled WGS sequence"/>
</dbReference>
<evidence type="ECO:0000313" key="3">
    <source>
        <dbReference type="Proteomes" id="UP000046395"/>
    </source>
</evidence>
<dbReference type="AlphaFoldDB" id="A0A5S6QBX3"/>
<evidence type="ECO:0000256" key="1">
    <source>
        <dbReference type="SAM" id="MobiDB-lite"/>
    </source>
</evidence>
<feature type="compositionally biased region" description="Basic residues" evidence="1">
    <location>
        <begin position="145"/>
        <end position="168"/>
    </location>
</feature>
<feature type="transmembrane region" description="Helical" evidence="2">
    <location>
        <begin position="20"/>
        <end position="37"/>
    </location>
</feature>
<evidence type="ECO:0000313" key="4">
    <source>
        <dbReference type="WBParaSite" id="TMUE_1000004836.1"/>
    </source>
</evidence>
<keyword evidence="2" id="KW-0472">Membrane</keyword>
<sequence>MAPPRQPVTNQPALLQDGPLGSILCLAALVLIIRCCAEKNKRTSASGQRKKDPPVEERAAPSYIGKVAVIRESQSNEQTTSRPTATKKDSANHERSGKPQPEIDDKRLFLTDDEPAPGYSSCLTPKAWDLPQPPEETRHVETKPKKTKKEAKQKTHAKKAKKERHKRSQATTKQKKESEEKQ</sequence>
<reference evidence="4" key="1">
    <citation type="submission" date="2019-12" db="UniProtKB">
        <authorList>
            <consortium name="WormBaseParasite"/>
        </authorList>
    </citation>
    <scope>IDENTIFICATION</scope>
</reference>
<name>A0A5S6QBX3_TRIMR</name>
<feature type="region of interest" description="Disordered" evidence="1">
    <location>
        <begin position="40"/>
        <end position="182"/>
    </location>
</feature>
<proteinExistence type="predicted"/>
<feature type="compositionally biased region" description="Basic and acidic residues" evidence="1">
    <location>
        <begin position="86"/>
        <end position="110"/>
    </location>
</feature>
<feature type="compositionally biased region" description="Polar residues" evidence="1">
    <location>
        <begin position="72"/>
        <end position="84"/>
    </location>
</feature>
<dbReference type="WBParaSite" id="TMUE_1000004836.1">
    <property type="protein sequence ID" value="TMUE_1000004836.1"/>
    <property type="gene ID" value="WBGene00292573"/>
</dbReference>
<evidence type="ECO:0000256" key="2">
    <source>
        <dbReference type="SAM" id="Phobius"/>
    </source>
</evidence>
<keyword evidence="2" id="KW-0812">Transmembrane</keyword>
<accession>A0A5S6QBX3</accession>
<organism evidence="3 4">
    <name type="scientific">Trichuris muris</name>
    <name type="common">Mouse whipworm</name>
    <dbReference type="NCBI Taxonomy" id="70415"/>
    <lineage>
        <taxon>Eukaryota</taxon>
        <taxon>Metazoa</taxon>
        <taxon>Ecdysozoa</taxon>
        <taxon>Nematoda</taxon>
        <taxon>Enoplea</taxon>
        <taxon>Dorylaimia</taxon>
        <taxon>Trichinellida</taxon>
        <taxon>Trichuridae</taxon>
        <taxon>Trichuris</taxon>
    </lineage>
</organism>
<keyword evidence="3" id="KW-1185">Reference proteome</keyword>
<protein>
    <submittedName>
        <fullName evidence="4">Uncharacterized protein</fullName>
    </submittedName>
</protein>
<feature type="compositionally biased region" description="Basic and acidic residues" evidence="1">
    <location>
        <begin position="49"/>
        <end position="59"/>
    </location>
</feature>